<keyword evidence="12" id="KW-1185">Reference proteome</keyword>
<evidence type="ECO:0000313" key="12">
    <source>
        <dbReference type="Proteomes" id="UP000467840"/>
    </source>
</evidence>
<dbReference type="SUPFAM" id="SSF52058">
    <property type="entry name" value="L domain-like"/>
    <property type="match status" value="2"/>
</dbReference>
<dbReference type="InterPro" id="IPR007728">
    <property type="entry name" value="Pre-SET_dom"/>
</dbReference>
<dbReference type="PROSITE" id="PS50867">
    <property type="entry name" value="PRE_SET"/>
    <property type="match status" value="1"/>
</dbReference>
<evidence type="ECO:0000259" key="10">
    <source>
        <dbReference type="PROSITE" id="PS50867"/>
    </source>
</evidence>
<dbReference type="PRINTS" id="PR00364">
    <property type="entry name" value="DISEASERSIST"/>
</dbReference>
<keyword evidence="7" id="KW-0539">Nucleus</keyword>
<evidence type="ECO:0000256" key="4">
    <source>
        <dbReference type="ARBA" id="ARBA00022679"/>
    </source>
</evidence>
<dbReference type="PROSITE" id="PS51580">
    <property type="entry name" value="SAM_MT43_3"/>
    <property type="match status" value="1"/>
</dbReference>
<evidence type="ECO:0008006" key="13">
    <source>
        <dbReference type="Google" id="ProtNLM"/>
    </source>
</evidence>
<dbReference type="InterPro" id="IPR018848">
    <property type="entry name" value="WIYLD_domain"/>
</dbReference>
<dbReference type="Proteomes" id="UP000467840">
    <property type="component" value="Chromosome 8"/>
</dbReference>
<dbReference type="SMART" id="SM00468">
    <property type="entry name" value="PreSET"/>
    <property type="match status" value="1"/>
</dbReference>
<dbReference type="Gene3D" id="1.10.8.850">
    <property type="entry name" value="Histone-lysine N methyltransferase , C-terminal domain-like"/>
    <property type="match status" value="1"/>
</dbReference>
<evidence type="ECO:0000256" key="6">
    <source>
        <dbReference type="ARBA" id="ARBA00022833"/>
    </source>
</evidence>
<dbReference type="FunFam" id="2.170.270.10:FF:000046">
    <property type="entry name" value="SET-domain containing protein lysine methyltransferase family protein"/>
    <property type="match status" value="1"/>
</dbReference>
<dbReference type="Pfam" id="PF00856">
    <property type="entry name" value="SET"/>
    <property type="match status" value="1"/>
</dbReference>
<keyword evidence="6" id="KW-0862">Zinc</keyword>
<dbReference type="Pfam" id="PF10440">
    <property type="entry name" value="WIYLD"/>
    <property type="match status" value="1"/>
</dbReference>
<feature type="region of interest" description="Disordered" evidence="8">
    <location>
        <begin position="125"/>
        <end position="156"/>
    </location>
</feature>
<dbReference type="InterPro" id="IPR042197">
    <property type="entry name" value="Apaf_helical"/>
</dbReference>
<evidence type="ECO:0000313" key="11">
    <source>
        <dbReference type="EMBL" id="KAF2287581.1"/>
    </source>
</evidence>
<dbReference type="GO" id="GO:0005694">
    <property type="term" value="C:chromosome"/>
    <property type="evidence" value="ECO:0007669"/>
    <property type="project" value="UniProtKB-SubCell"/>
</dbReference>
<dbReference type="EMBL" id="JAAGAX010000016">
    <property type="protein sequence ID" value="KAF2287581.1"/>
    <property type="molecule type" value="Genomic_DNA"/>
</dbReference>
<dbReference type="InterPro" id="IPR027417">
    <property type="entry name" value="P-loop_NTPase"/>
</dbReference>
<organism evidence="11 12">
    <name type="scientific">Hevea brasiliensis</name>
    <name type="common">Para rubber tree</name>
    <name type="synonym">Siphonia brasiliensis</name>
    <dbReference type="NCBI Taxonomy" id="3981"/>
    <lineage>
        <taxon>Eukaryota</taxon>
        <taxon>Viridiplantae</taxon>
        <taxon>Streptophyta</taxon>
        <taxon>Embryophyta</taxon>
        <taxon>Tracheophyta</taxon>
        <taxon>Spermatophyta</taxon>
        <taxon>Magnoliopsida</taxon>
        <taxon>eudicotyledons</taxon>
        <taxon>Gunneridae</taxon>
        <taxon>Pentapetalae</taxon>
        <taxon>rosids</taxon>
        <taxon>fabids</taxon>
        <taxon>Malpighiales</taxon>
        <taxon>Euphorbiaceae</taxon>
        <taxon>Crotonoideae</taxon>
        <taxon>Micrandreae</taxon>
        <taxon>Hevea</taxon>
    </lineage>
</organism>
<dbReference type="InterPro" id="IPR001214">
    <property type="entry name" value="SET_dom"/>
</dbReference>
<dbReference type="GO" id="GO:0008270">
    <property type="term" value="F:zinc ion binding"/>
    <property type="evidence" value="ECO:0007669"/>
    <property type="project" value="InterPro"/>
</dbReference>
<dbReference type="InterPro" id="IPR025776">
    <property type="entry name" value="SUVR4/1/2"/>
</dbReference>
<feature type="compositionally biased region" description="Polar residues" evidence="8">
    <location>
        <begin position="125"/>
        <end position="134"/>
    </location>
</feature>
<dbReference type="PANTHER" id="PTHR46450:SF24">
    <property type="entry name" value="HISTONE-LYSINE N-METHYLTRANSFERASE SUVR4"/>
    <property type="match status" value="1"/>
</dbReference>
<gene>
    <name evidence="11" type="ORF">GH714_001384</name>
</gene>
<dbReference type="InterPro" id="IPR057135">
    <property type="entry name" value="At4g27190-like_LRR"/>
</dbReference>
<feature type="domain" description="Pre-SET" evidence="10">
    <location>
        <begin position="422"/>
        <end position="521"/>
    </location>
</feature>
<evidence type="ECO:0000256" key="5">
    <source>
        <dbReference type="ARBA" id="ARBA00022723"/>
    </source>
</evidence>
<evidence type="ECO:0000256" key="7">
    <source>
        <dbReference type="ARBA" id="ARBA00023242"/>
    </source>
</evidence>
<dbReference type="PROSITE" id="PS50280">
    <property type="entry name" value="SET"/>
    <property type="match status" value="1"/>
</dbReference>
<keyword evidence="5" id="KW-0479">Metal-binding</keyword>
<reference evidence="11 12" key="1">
    <citation type="journal article" date="2020" name="Mol. Plant">
        <title>The Chromosome-Based Rubber Tree Genome Provides New Insights into Spurge Genome Evolution and Rubber Biosynthesis.</title>
        <authorList>
            <person name="Liu J."/>
            <person name="Shi C."/>
            <person name="Shi C.C."/>
            <person name="Li W."/>
            <person name="Zhang Q.J."/>
            <person name="Zhang Y."/>
            <person name="Li K."/>
            <person name="Lu H.F."/>
            <person name="Shi C."/>
            <person name="Zhu S.T."/>
            <person name="Xiao Z.Y."/>
            <person name="Nan H."/>
            <person name="Yue Y."/>
            <person name="Zhu X.G."/>
            <person name="Wu Y."/>
            <person name="Hong X.N."/>
            <person name="Fan G.Y."/>
            <person name="Tong Y."/>
            <person name="Zhang D."/>
            <person name="Mao C.L."/>
            <person name="Liu Y.L."/>
            <person name="Hao S.J."/>
            <person name="Liu W.Q."/>
            <person name="Lv M.Q."/>
            <person name="Zhang H.B."/>
            <person name="Liu Y."/>
            <person name="Hu-Tang G.R."/>
            <person name="Wang J.P."/>
            <person name="Wang J.H."/>
            <person name="Sun Y.H."/>
            <person name="Ni S.B."/>
            <person name="Chen W.B."/>
            <person name="Zhang X.C."/>
            <person name="Jiao Y.N."/>
            <person name="Eichler E.E."/>
            <person name="Li G.H."/>
            <person name="Liu X."/>
            <person name="Gao L.Z."/>
        </authorList>
    </citation>
    <scope>NUCLEOTIDE SEQUENCE [LARGE SCALE GENOMIC DNA]</scope>
    <source>
        <strain evidence="12">cv. GT1</strain>
        <tissue evidence="11">Leaf</tissue>
    </source>
</reference>
<evidence type="ECO:0000256" key="2">
    <source>
        <dbReference type="ARBA" id="ARBA00004286"/>
    </source>
</evidence>
<feature type="domain" description="SET" evidence="9">
    <location>
        <begin position="524"/>
        <end position="657"/>
    </location>
</feature>
<dbReference type="InterPro" id="IPR032675">
    <property type="entry name" value="LRR_dom_sf"/>
</dbReference>
<evidence type="ECO:0000256" key="3">
    <source>
        <dbReference type="ARBA" id="ARBA00022454"/>
    </source>
</evidence>
<dbReference type="GO" id="GO:0005634">
    <property type="term" value="C:nucleus"/>
    <property type="evidence" value="ECO:0007669"/>
    <property type="project" value="UniProtKB-SubCell"/>
</dbReference>
<dbReference type="SMART" id="SM00317">
    <property type="entry name" value="SET"/>
    <property type="match status" value="1"/>
</dbReference>
<dbReference type="InterPro" id="IPR046341">
    <property type="entry name" value="SET_dom_sf"/>
</dbReference>
<dbReference type="GO" id="GO:0042054">
    <property type="term" value="F:histone methyltransferase activity"/>
    <property type="evidence" value="ECO:0007669"/>
    <property type="project" value="InterPro"/>
</dbReference>
<feature type="compositionally biased region" description="Basic and acidic residues" evidence="8">
    <location>
        <begin position="137"/>
        <end position="148"/>
    </location>
</feature>
<keyword evidence="3" id="KW-0158">Chromosome</keyword>
<accession>A0A6A6KFC6</accession>
<dbReference type="CDD" id="cd10538">
    <property type="entry name" value="SET_SETDB-like"/>
    <property type="match status" value="1"/>
</dbReference>
<dbReference type="Gene3D" id="3.40.50.300">
    <property type="entry name" value="P-loop containing nucleotide triphosphate hydrolases"/>
    <property type="match status" value="1"/>
</dbReference>
<sequence length="2233" mass="253210">MTNERVYNAFKATRALGLPDEEVKPVLKDLLKVFDKKWELIEAEDYRALIDAYFESRETKVIEGEKKSLAKDDVPKRASKRLCFEEQEDQSSSTLGGTSVTGLELGTRESSQLCSVSRKDRGIESSSLFPNRQLNQKKKDPIPSERAVRGRNSTSGMVCPQYSKQPIVECGSSSHQRKNVPSICHSREHIKQRTERIINDSADFAEPTSAIDPVCQAASTRDKVVGYLASQCDGSAVGRANFKIPDFNAVLKFLDEKYLRIDKLVSPQFSIMTLLKDFCESYLESGTVSCNMSGNRSIANNSSSVRKVGNSLNSIGSNRRALITGNHNMVLKEKITKPLRFSDSHNLVNKQLQRTTYDEKGSFKRISDITKGAENVKISLIDDIGNVDLPKFTYMPHNIIYQNAYMQISLARIADVDCCSSCSGDCLSSPLPCACASETGGEFAYTQKGLLKQKFLRGCVSMKLDPQKHHYVFCQDCPLERSKNEDMPEQCKGHLVRKFIKECWRKCGCDMNCGNRVVQRGITCRLQVFLTREGKGWGLRTLENLPEGAFVCEYVGEILTNMELYERNENSGNERHTYPVTLDADWGSERILRDEEALCLDATFSGNVARFINHRCGEANLIDIPVEVETPDRHYYHLAFFTTREVSALEELTWDYGIDFDDHDHPIKAFQCCCGSESCRDVKTKSAKNEVENGGILLSVACVVAGYLIEYLVAPIGPMFVEYLFGPIASVITYIYYYKGNSQCLRKEIDKLMLIRERVKHMVDEAGRNGEEIESDVQKWLKSVHEITEEASRFFEVEENAQRRVFCGLFPNFKSRYQLSRKAMEMVKIADELLEDGRFDRVSYSVTPRWKGFAPIEGYKAFDSRMSTSTKIMATLRNESVTSSGCMEWENPDVKKIQGEIADRLGLRFDEESVAGRAGHLRERLKKKKKILVILDDIWARLDLEEVGIPYGNAHKGCKILLASRSLDVLSTEMDAQITFAVGVLTDEEAWVLFRKMAGDSVEDPDLQSTAVEIVRECAGLPVAIVTVARALRDKNSFEWKNASRQLKRPNSRNMRGMQAVIYSTLELSYHQLESEELKSTFLICGMMNYNASIQDLLKYGMGLGLFQDVYTTEEARDRIYTLVRNLKASCLLVDGTNGDCFSMHDVVRDVATSIASRKNHVFVVRDDVELLEWPDEDTLNKCTAISLQYCDIRELPDRLHCPKLKFFYMGCDDPSLRIPDKFFKGLNALKVLHMEKVHFPSLPSSLCFMESLRTLCLDRCVLVDVAIVGQLKKLVILSFAGSDIAQLPKEFKQLTRLKALDLSNCTKLKVIPPNVLSSMFQLEELHMANSFVGWEDPLNTQRGNASIAELKELPHLVYLDIHIPDAKVMPKDLLFESLKRYRIFIGDVWDWSGENETSKTLKLKLDTSIQQEGAVMLLKRAEDLYLHGLEGLRNVIYELDSEGFPLLKHLHVQNSSEIQYLIDSMEGDTCTAFPILESLVLHKLINLEKICHVQLTAMSFHKLRIMKVENCDRLKNLFSFSIFRGLVELQEIKITDCKVMHEIVTMEGEDDIEKETSAEIQFLHLHSLELECLPELKSFCSKVMEASISPLRKTLPAKDQCSEQTILENELDSSTPLFSDKIVFSNLELLKLSAIGSQTLWQDQTLRSTAGSSFHNLTLLRVKGCHNLTYLLSSSASVNLVKLKRLEIHKCNAIKDIFITTGEAWEFISSPTGADKTVGIKLDGMNMEESLHTTLQPFFSEKVSLPALEVMKISHMHSVKMLWNNQVNGNSFCKLKALKFKHCGKLHALFPSNTFRRSKSLESLIAIDCDSLENVFEVQDVNVEETHAVAATRLRSLYLSHLPKLRHIWSKDPVGIVIYSSLHSVSVSSCPNLKSIFPASVTRDLLQLKQLEIDSCAVQEIVAKEETLEIAIDSCMVDELVAKEEVEIAARFVFPQVTYLRLHALSELRSFYPGLHISEWPSLKKMEVNGCHKVEMVAMDYHIFQERQGAGQFEIPNPHPLFLVEKDTFQNLEELRLEDNCVMMETRHCEFLAEFFFSRLRKLKLSKLSELKYLWKENSCPTIVFQNLETLEISYCGIMKSLVPASVSFRHLTSLEISNCDGLENLIIPSTAKSMVHLTIMCISECKMMTGIVEDKIDEADADIDFIRLKSLKLQYLPILTSFCAGSQSFSFPTLEEVIVSQCPQMQTFCKGVLNTPKLERVYISVKEDQWHWEGNLDATIQQLAIDMVCIH</sequence>
<protein>
    <recommendedName>
        <fullName evidence="13">SET domain-containing protein</fullName>
    </recommendedName>
</protein>
<name>A0A6A6KFC6_HEVBR</name>
<dbReference type="GO" id="GO:0043531">
    <property type="term" value="F:ADP binding"/>
    <property type="evidence" value="ECO:0007669"/>
    <property type="project" value="InterPro"/>
</dbReference>
<feature type="compositionally biased region" description="Low complexity" evidence="8">
    <location>
        <begin position="91"/>
        <end position="102"/>
    </location>
</feature>
<dbReference type="PANTHER" id="PTHR46450">
    <property type="entry name" value="INACTIVE HISTONE-LYSINE N-METHYLTRANSFERASE SUVR1-RELATED"/>
    <property type="match status" value="1"/>
</dbReference>
<evidence type="ECO:0000256" key="1">
    <source>
        <dbReference type="ARBA" id="ARBA00004123"/>
    </source>
</evidence>
<dbReference type="Gene3D" id="3.80.10.10">
    <property type="entry name" value="Ribonuclease Inhibitor"/>
    <property type="match status" value="3"/>
</dbReference>
<feature type="region of interest" description="Disordered" evidence="8">
    <location>
        <begin position="83"/>
        <end position="102"/>
    </location>
</feature>
<dbReference type="Gene3D" id="2.170.270.10">
    <property type="entry name" value="SET domain"/>
    <property type="match status" value="1"/>
</dbReference>
<dbReference type="InterPro" id="IPR043017">
    <property type="entry name" value="WIYLD_dom_sf"/>
</dbReference>
<dbReference type="SUPFAM" id="SSF52540">
    <property type="entry name" value="P-loop containing nucleoside triphosphate hydrolases"/>
    <property type="match status" value="1"/>
</dbReference>
<dbReference type="Pfam" id="PF05033">
    <property type="entry name" value="Pre-SET"/>
    <property type="match status" value="1"/>
</dbReference>
<dbReference type="Gene3D" id="1.10.8.430">
    <property type="entry name" value="Helical domain of apoptotic protease-activating factors"/>
    <property type="match status" value="1"/>
</dbReference>
<comment type="caution">
    <text evidence="11">The sequence shown here is derived from an EMBL/GenBank/DDBJ whole genome shotgun (WGS) entry which is preliminary data.</text>
</comment>
<evidence type="ECO:0000259" key="9">
    <source>
        <dbReference type="PROSITE" id="PS50280"/>
    </source>
</evidence>
<dbReference type="Pfam" id="PF00931">
    <property type="entry name" value="NB-ARC"/>
    <property type="match status" value="1"/>
</dbReference>
<comment type="subcellular location">
    <subcellularLocation>
        <location evidence="2">Chromosome</location>
    </subcellularLocation>
    <subcellularLocation>
        <location evidence="1">Nucleus</location>
    </subcellularLocation>
</comment>
<keyword evidence="4" id="KW-0808">Transferase</keyword>
<proteinExistence type="predicted"/>
<dbReference type="Pfam" id="PF23247">
    <property type="entry name" value="LRR_RPS2"/>
    <property type="match status" value="5"/>
</dbReference>
<dbReference type="SUPFAM" id="SSF82199">
    <property type="entry name" value="SET domain"/>
    <property type="match status" value="1"/>
</dbReference>
<dbReference type="InterPro" id="IPR002182">
    <property type="entry name" value="NB-ARC"/>
</dbReference>
<evidence type="ECO:0000256" key="8">
    <source>
        <dbReference type="SAM" id="MobiDB-lite"/>
    </source>
</evidence>